<accession>A0ABT6CKL6</accession>
<comment type="caution">
    <text evidence="2">The sequence shown here is derived from an EMBL/GenBank/DDBJ whole genome shotgun (WGS) entry which is preliminary data.</text>
</comment>
<proteinExistence type="predicted"/>
<feature type="chain" id="PRO_5046548141" evidence="1">
    <location>
        <begin position="35"/>
        <end position="302"/>
    </location>
</feature>
<protein>
    <submittedName>
        <fullName evidence="2">DUF3034 family protein</fullName>
    </submittedName>
</protein>
<gene>
    <name evidence="2" type="ORF">POM99_14775</name>
</gene>
<keyword evidence="3" id="KW-1185">Reference proteome</keyword>
<sequence length="302" mass="31827">MATILTTGRRRAATRWSLAGLLALGTPLASPAQADETFDDAKLLLTNGVTSVEGASGGGLASWSTIAGRGTERAIGVSAHVTAIALPDYGWQSHGVSVGIHDRLELSYARQNFDTRKVGAALGLGHGFKFNQDIFSAKLRLAGDLVYGPQWLPAIAVGVQHKRNLDGAIVRAVGARSAQGTDFTLSASKLFLSRSVLVNATARLTKANQFGLLGFGGDKHGKHSLQVEGTLAYQLSRRLAVGGEYRTKPDNLGIAREDDALDMFVAWAPVRNLTVTGAYVDVGSIATFGGQRGGLVQLQLAF</sequence>
<organism evidence="2 3">
    <name type="scientific">Novosphingobium cyanobacteriorum</name>
    <dbReference type="NCBI Taxonomy" id="3024215"/>
    <lineage>
        <taxon>Bacteria</taxon>
        <taxon>Pseudomonadati</taxon>
        <taxon>Pseudomonadota</taxon>
        <taxon>Alphaproteobacteria</taxon>
        <taxon>Sphingomonadales</taxon>
        <taxon>Sphingomonadaceae</taxon>
        <taxon>Novosphingobium</taxon>
    </lineage>
</organism>
<dbReference type="RefSeq" id="WP_277279166.1">
    <property type="nucleotide sequence ID" value="NZ_JAROCY010000014.1"/>
</dbReference>
<evidence type="ECO:0000313" key="2">
    <source>
        <dbReference type="EMBL" id="MDF8334469.1"/>
    </source>
</evidence>
<evidence type="ECO:0000313" key="3">
    <source>
        <dbReference type="Proteomes" id="UP001222770"/>
    </source>
</evidence>
<dbReference type="Pfam" id="PF11231">
    <property type="entry name" value="DUF3034"/>
    <property type="match status" value="1"/>
</dbReference>
<name>A0ABT6CKL6_9SPHN</name>
<feature type="signal peptide" evidence="1">
    <location>
        <begin position="1"/>
        <end position="34"/>
    </location>
</feature>
<dbReference type="InterPro" id="IPR021393">
    <property type="entry name" value="DUF3034"/>
</dbReference>
<reference evidence="2 3" key="1">
    <citation type="submission" date="2023-03" db="EMBL/GenBank/DDBJ databases">
        <title>Novosphingobium cyanobacteriorum sp. nov., isolated from a eutrophic reservoir during the Microcystis bloom period.</title>
        <authorList>
            <person name="Kang M."/>
            <person name="Le V."/>
            <person name="Ko S.-R."/>
            <person name="Lee S.-A."/>
            <person name="Ahn C.-Y."/>
        </authorList>
    </citation>
    <scope>NUCLEOTIDE SEQUENCE [LARGE SCALE GENOMIC DNA]</scope>
    <source>
        <strain evidence="2 3">HBC54</strain>
    </source>
</reference>
<dbReference type="EMBL" id="JAROCY010000014">
    <property type="protein sequence ID" value="MDF8334469.1"/>
    <property type="molecule type" value="Genomic_DNA"/>
</dbReference>
<dbReference type="Proteomes" id="UP001222770">
    <property type="component" value="Unassembled WGS sequence"/>
</dbReference>
<keyword evidence="1" id="KW-0732">Signal</keyword>
<evidence type="ECO:0000256" key="1">
    <source>
        <dbReference type="SAM" id="SignalP"/>
    </source>
</evidence>